<dbReference type="InterPro" id="IPR004358">
    <property type="entry name" value="Sig_transdc_His_kin-like_C"/>
</dbReference>
<comment type="catalytic activity">
    <reaction evidence="1">
        <text>ATP + protein L-histidine = ADP + protein N-phospho-L-histidine.</text>
        <dbReference type="EC" id="2.7.13.3"/>
    </reaction>
</comment>
<dbReference type="GO" id="GO:0005886">
    <property type="term" value="C:plasma membrane"/>
    <property type="evidence" value="ECO:0007669"/>
    <property type="project" value="UniProtKB-SubCell"/>
</dbReference>
<reference evidence="16 17" key="1">
    <citation type="submission" date="2016-12" db="EMBL/GenBank/DDBJ databases">
        <authorList>
            <person name="Song W.-J."/>
            <person name="Kurnit D.M."/>
        </authorList>
    </citation>
    <scope>NUCLEOTIDE SEQUENCE [LARGE SCALE GENOMIC DNA]</scope>
    <source>
        <strain evidence="16 17">DSM 11393</strain>
    </source>
</reference>
<feature type="domain" description="Histidine kinase" evidence="12">
    <location>
        <begin position="425"/>
        <end position="646"/>
    </location>
</feature>
<dbReference type="SMART" id="SM00091">
    <property type="entry name" value="PAS"/>
    <property type="match status" value="2"/>
</dbReference>
<evidence type="ECO:0000256" key="1">
    <source>
        <dbReference type="ARBA" id="ARBA00000085"/>
    </source>
</evidence>
<evidence type="ECO:0000259" key="13">
    <source>
        <dbReference type="PROSITE" id="PS50110"/>
    </source>
</evidence>
<dbReference type="CDD" id="cd16922">
    <property type="entry name" value="HATPase_EvgS-ArcB-TorS-like"/>
    <property type="match status" value="1"/>
</dbReference>
<evidence type="ECO:0000256" key="3">
    <source>
        <dbReference type="ARBA" id="ARBA00022553"/>
    </source>
</evidence>
<dbReference type="PANTHER" id="PTHR45339">
    <property type="entry name" value="HYBRID SIGNAL TRANSDUCTION HISTIDINE KINASE J"/>
    <property type="match status" value="1"/>
</dbReference>
<evidence type="ECO:0000259" key="15">
    <source>
        <dbReference type="PROSITE" id="PS50113"/>
    </source>
</evidence>
<feature type="domain" description="Response regulatory" evidence="13">
    <location>
        <begin position="811"/>
        <end position="929"/>
    </location>
</feature>
<evidence type="ECO:0000256" key="7">
    <source>
        <dbReference type="ARBA" id="ARBA00022840"/>
    </source>
</evidence>
<dbReference type="OrthoDB" id="5468627at2"/>
<dbReference type="SMART" id="SM00448">
    <property type="entry name" value="REC"/>
    <property type="match status" value="2"/>
</dbReference>
<dbReference type="SUPFAM" id="SSF55874">
    <property type="entry name" value="ATPase domain of HSP90 chaperone/DNA topoisomerase II/histidine kinase"/>
    <property type="match status" value="1"/>
</dbReference>
<evidence type="ECO:0000313" key="17">
    <source>
        <dbReference type="Proteomes" id="UP000186469"/>
    </source>
</evidence>
<comment type="subunit">
    <text evidence="9">At low DSF concentrations, interacts with RpfF.</text>
</comment>
<feature type="domain" description="PAS" evidence="14">
    <location>
        <begin position="282"/>
        <end position="352"/>
    </location>
</feature>
<dbReference type="InterPro" id="IPR000014">
    <property type="entry name" value="PAS"/>
</dbReference>
<feature type="domain" description="Response regulatory" evidence="13">
    <location>
        <begin position="663"/>
        <end position="785"/>
    </location>
</feature>
<dbReference type="SUPFAM" id="SSF47384">
    <property type="entry name" value="Homodimeric domain of signal transducing histidine kinase"/>
    <property type="match status" value="1"/>
</dbReference>
<dbReference type="Gene3D" id="1.10.287.130">
    <property type="match status" value="1"/>
</dbReference>
<evidence type="ECO:0000256" key="6">
    <source>
        <dbReference type="ARBA" id="ARBA00022777"/>
    </source>
</evidence>
<dbReference type="InterPro" id="IPR036097">
    <property type="entry name" value="HisK_dim/P_sf"/>
</dbReference>
<dbReference type="InterPro" id="IPR036641">
    <property type="entry name" value="HPT_dom_sf"/>
</dbReference>
<dbReference type="FunFam" id="3.30.565.10:FF:000010">
    <property type="entry name" value="Sensor histidine kinase RcsC"/>
    <property type="match status" value="1"/>
</dbReference>
<evidence type="ECO:0000256" key="8">
    <source>
        <dbReference type="ARBA" id="ARBA00023012"/>
    </source>
</evidence>
<evidence type="ECO:0000256" key="2">
    <source>
        <dbReference type="ARBA" id="ARBA00012438"/>
    </source>
</evidence>
<proteinExistence type="predicted"/>
<dbReference type="InterPro" id="IPR035965">
    <property type="entry name" value="PAS-like_dom_sf"/>
</dbReference>
<feature type="domain" description="PAC" evidence="15">
    <location>
        <begin position="355"/>
        <end position="407"/>
    </location>
</feature>
<dbReference type="PANTHER" id="PTHR45339:SF3">
    <property type="entry name" value="HISTIDINE KINASE"/>
    <property type="match status" value="1"/>
</dbReference>
<dbReference type="InterPro" id="IPR011006">
    <property type="entry name" value="CheY-like_superfamily"/>
</dbReference>
<dbReference type="Proteomes" id="UP000186469">
    <property type="component" value="Unassembled WGS sequence"/>
</dbReference>
<evidence type="ECO:0000259" key="12">
    <source>
        <dbReference type="PROSITE" id="PS50109"/>
    </source>
</evidence>
<dbReference type="EC" id="2.7.13.3" evidence="2"/>
<dbReference type="Pfam" id="PF08448">
    <property type="entry name" value="PAS_4"/>
    <property type="match status" value="2"/>
</dbReference>
<accession>A0A1M7RYG1</accession>
<evidence type="ECO:0000256" key="9">
    <source>
        <dbReference type="ARBA" id="ARBA00064003"/>
    </source>
</evidence>
<dbReference type="EMBL" id="FRDI01000002">
    <property type="protein sequence ID" value="SHN51200.1"/>
    <property type="molecule type" value="Genomic_DNA"/>
</dbReference>
<feature type="domain" description="PAS" evidence="14">
    <location>
        <begin position="156"/>
        <end position="226"/>
    </location>
</feature>
<name>A0A1M7RYG1_9BACT</name>
<dbReference type="PROSITE" id="PS50109">
    <property type="entry name" value="HIS_KIN"/>
    <property type="match status" value="1"/>
</dbReference>
<dbReference type="InterPro" id="IPR003661">
    <property type="entry name" value="HisK_dim/P_dom"/>
</dbReference>
<keyword evidence="3 11" id="KW-0597">Phosphoprotein</keyword>
<evidence type="ECO:0000256" key="10">
    <source>
        <dbReference type="ARBA" id="ARBA00068150"/>
    </source>
</evidence>
<dbReference type="CDD" id="cd00130">
    <property type="entry name" value="PAS"/>
    <property type="match status" value="2"/>
</dbReference>
<dbReference type="InterPro" id="IPR005467">
    <property type="entry name" value="His_kinase_dom"/>
</dbReference>
<keyword evidence="6 16" id="KW-0418">Kinase</keyword>
<dbReference type="InterPro" id="IPR013656">
    <property type="entry name" value="PAS_4"/>
</dbReference>
<dbReference type="GO" id="GO:0000155">
    <property type="term" value="F:phosphorelay sensor kinase activity"/>
    <property type="evidence" value="ECO:0007669"/>
    <property type="project" value="InterPro"/>
</dbReference>
<dbReference type="PROSITE" id="PS50112">
    <property type="entry name" value="PAS"/>
    <property type="match status" value="2"/>
</dbReference>
<dbReference type="CDD" id="cd00082">
    <property type="entry name" value="HisKA"/>
    <property type="match status" value="1"/>
</dbReference>
<dbReference type="PROSITE" id="PS50110">
    <property type="entry name" value="RESPONSE_REGULATORY"/>
    <property type="match status" value="2"/>
</dbReference>
<dbReference type="Pfam" id="PF00512">
    <property type="entry name" value="HisKA"/>
    <property type="match status" value="1"/>
</dbReference>
<comment type="caution">
    <text evidence="11">Lacks conserved residue(s) required for the propagation of feature annotation.</text>
</comment>
<dbReference type="PRINTS" id="PR00344">
    <property type="entry name" value="BCTRLSENSOR"/>
</dbReference>
<dbReference type="AlphaFoldDB" id="A0A1M7RYG1"/>
<keyword evidence="17" id="KW-1185">Reference proteome</keyword>
<evidence type="ECO:0000259" key="14">
    <source>
        <dbReference type="PROSITE" id="PS50112"/>
    </source>
</evidence>
<dbReference type="InterPro" id="IPR000700">
    <property type="entry name" value="PAS-assoc_C"/>
</dbReference>
<keyword evidence="5" id="KW-0547">Nucleotide-binding</keyword>
<evidence type="ECO:0000256" key="11">
    <source>
        <dbReference type="PROSITE-ProRule" id="PRU00169"/>
    </source>
</evidence>
<dbReference type="SUPFAM" id="SSF47226">
    <property type="entry name" value="Histidine-containing phosphotransfer domain, HPT domain"/>
    <property type="match status" value="1"/>
</dbReference>
<evidence type="ECO:0000256" key="4">
    <source>
        <dbReference type="ARBA" id="ARBA00022679"/>
    </source>
</evidence>
<dbReference type="SUPFAM" id="SSF55785">
    <property type="entry name" value="PYP-like sensor domain (PAS domain)"/>
    <property type="match status" value="2"/>
</dbReference>
<gene>
    <name evidence="16" type="ORF">SAMN02745728_00327</name>
</gene>
<feature type="domain" description="PAC" evidence="15">
    <location>
        <begin position="229"/>
        <end position="281"/>
    </location>
</feature>
<dbReference type="Gene3D" id="3.40.50.2300">
    <property type="match status" value="2"/>
</dbReference>
<dbReference type="STRING" id="1121455.SAMN02745728_00327"/>
<dbReference type="InterPro" id="IPR003594">
    <property type="entry name" value="HATPase_dom"/>
</dbReference>
<dbReference type="SUPFAM" id="SSF52172">
    <property type="entry name" value="CheY-like"/>
    <property type="match status" value="2"/>
</dbReference>
<dbReference type="PROSITE" id="PS50113">
    <property type="entry name" value="PAC"/>
    <property type="match status" value="2"/>
</dbReference>
<keyword evidence="8" id="KW-0902">Two-component regulatory system</keyword>
<evidence type="ECO:0000256" key="5">
    <source>
        <dbReference type="ARBA" id="ARBA00022741"/>
    </source>
</evidence>
<dbReference type="InterPro" id="IPR001789">
    <property type="entry name" value="Sig_transdc_resp-reg_receiver"/>
</dbReference>
<dbReference type="Gene3D" id="1.20.120.160">
    <property type="entry name" value="HPT domain"/>
    <property type="match status" value="1"/>
</dbReference>
<dbReference type="Gene3D" id="3.30.450.20">
    <property type="entry name" value="PAS domain"/>
    <property type="match status" value="2"/>
</dbReference>
<feature type="modified residue" description="4-aspartylphosphate" evidence="11">
    <location>
        <position position="862"/>
    </location>
</feature>
<organism evidence="16 17">
    <name type="scientific">Desulfovibrio litoralis DSM 11393</name>
    <dbReference type="NCBI Taxonomy" id="1121455"/>
    <lineage>
        <taxon>Bacteria</taxon>
        <taxon>Pseudomonadati</taxon>
        <taxon>Thermodesulfobacteriota</taxon>
        <taxon>Desulfovibrionia</taxon>
        <taxon>Desulfovibrionales</taxon>
        <taxon>Desulfovibrionaceae</taxon>
        <taxon>Desulfovibrio</taxon>
    </lineage>
</organism>
<dbReference type="Pfam" id="PF00072">
    <property type="entry name" value="Response_reg"/>
    <property type="match status" value="1"/>
</dbReference>
<dbReference type="Pfam" id="PF02518">
    <property type="entry name" value="HATPase_c"/>
    <property type="match status" value="1"/>
</dbReference>
<dbReference type="SMART" id="SM00388">
    <property type="entry name" value="HisKA"/>
    <property type="match status" value="1"/>
</dbReference>
<dbReference type="FunFam" id="1.10.287.130:FF:000002">
    <property type="entry name" value="Two-component osmosensing histidine kinase"/>
    <property type="match status" value="1"/>
</dbReference>
<dbReference type="GO" id="GO:0005524">
    <property type="term" value="F:ATP binding"/>
    <property type="evidence" value="ECO:0007669"/>
    <property type="project" value="UniProtKB-KW"/>
</dbReference>
<dbReference type="NCBIfam" id="TIGR00229">
    <property type="entry name" value="sensory_box"/>
    <property type="match status" value="2"/>
</dbReference>
<dbReference type="SMART" id="SM00387">
    <property type="entry name" value="HATPase_c"/>
    <property type="match status" value="1"/>
</dbReference>
<dbReference type="Gene3D" id="3.30.565.10">
    <property type="entry name" value="Histidine kinase-like ATPase, C-terminal domain"/>
    <property type="match status" value="1"/>
</dbReference>
<sequence>MGIIFFLSFIICIACLLKPRKVLANLIGGLDSGFYTAVAVPLLILRVDDFTVISTNKAFSDRYLKNNTDINGKSFEDVFMPSLEVIKNITEQIFYYKQKKSVLDLKNETVVGQTFFAATAFRQAVGCELLYLDPQDENIAVLQVIPKKSEIQKIEDSELFNLVLDSAFYPIFIKNAKSEFIFLNNYYRQLFGTQSQNLIGDTGLEFVSDEYAKQVREEEEKILSEAKVFNSEVWLTCSNGRRVLFNIKKQPLYDKNGNIIGIIGQAFDVTARRLEQEASAHEKSLLRTVIDAIPDVVFFKDRNYRYVGCNKAFEALFGVVEKDIVGKIDLDFLPPELVSSNMITDRQALSGAINIVAEDITLNFNNKNLVLEIIKTPYFSQEAQLLGLVCIGRDITMRKEAEEMTKEAQKIANDSNVAKSEFLANMSHEIRTPMNAIIGLAHLALNTELNQKQHDYINKIYNAGKSLLGIINDVLDFSKIEANKLEVENITFSLDNSFENISSLFGGKSNEKGVELIFDIDYDAPDALIGDPLRFGQILNNLVSNSVKFTEQGEIKVSCKVVKKEAESVTLDVSVSDSGIGMTEEQQRNIFTAFGQADASTTRKYGGTGLGLTITKRLVSMMGGTIRVDSEYKKGTTITCTLTFGIDSENVQPYYQNTLPDFKILLVDDVFASQEISVKFLSHLFSNIHTFNNKDVALAELKKVNAGELPYTLALVNLSKNSGDGLEFIKEIYNTDNIVTKPSIIFALSYGMDNIHIKVREEGVTSFLPKPFTRIQIYDAIKMAVDSVSESSLSNDKDLLIGLRPSFNNEKILLVEDNSINQQVATELLEEINLDVIVANNGEEALRILNENNTTFSLILMDLEMPVLDGYAATKQIRMQSTFDHIPIVAMTAHAMKDERDYCLAHGMNAHIAKPIEVECLYETIGKFIKSNKLDNKTGAYPEHATKSTLEELKGFDYKNALTRLGGNLQLFIKLLCQLKTNYINVSSDLQVALDKNDKVEVVRLSSSVKNLAGNIGATALYKNSEILVNESVKYNDSKEKKIPETLKTALSSFTHALQETLLNIKKSNICESFKTQQEKEDQEPSKNIEELKPQLLEFWQLLKDYDASVLELFSVLNSTLSMIDSKTAKEVKKAVERFEFEEALELFETLMKKADINLS</sequence>
<evidence type="ECO:0000313" key="16">
    <source>
        <dbReference type="EMBL" id="SHN51200.1"/>
    </source>
</evidence>
<keyword evidence="7" id="KW-0067">ATP-binding</keyword>
<protein>
    <recommendedName>
        <fullName evidence="10">Sensory/regulatory protein RpfC</fullName>
        <ecNumber evidence="2">2.7.13.3</ecNumber>
    </recommendedName>
</protein>
<keyword evidence="4" id="KW-0808">Transferase</keyword>
<dbReference type="InterPro" id="IPR036890">
    <property type="entry name" value="HATPase_C_sf"/>
</dbReference>
<dbReference type="CDD" id="cd17546">
    <property type="entry name" value="REC_hyHK_CKI1_RcsC-like"/>
    <property type="match status" value="1"/>
</dbReference>